<organism evidence="2 3">
    <name type="scientific">Patiria miniata</name>
    <name type="common">Bat star</name>
    <name type="synonym">Asterina miniata</name>
    <dbReference type="NCBI Taxonomy" id="46514"/>
    <lineage>
        <taxon>Eukaryota</taxon>
        <taxon>Metazoa</taxon>
        <taxon>Echinodermata</taxon>
        <taxon>Eleutherozoa</taxon>
        <taxon>Asterozoa</taxon>
        <taxon>Asteroidea</taxon>
        <taxon>Valvatacea</taxon>
        <taxon>Valvatida</taxon>
        <taxon>Asterinidae</taxon>
        <taxon>Patiria</taxon>
    </lineage>
</organism>
<protein>
    <submittedName>
        <fullName evidence="2">Uncharacterized protein</fullName>
    </submittedName>
</protein>
<reference evidence="2" key="1">
    <citation type="submission" date="2022-11" db="UniProtKB">
        <authorList>
            <consortium name="EnsemblMetazoa"/>
        </authorList>
    </citation>
    <scope>IDENTIFICATION</scope>
</reference>
<evidence type="ECO:0000256" key="1">
    <source>
        <dbReference type="SAM" id="MobiDB-lite"/>
    </source>
</evidence>
<evidence type="ECO:0000313" key="3">
    <source>
        <dbReference type="Proteomes" id="UP000887568"/>
    </source>
</evidence>
<proteinExistence type="predicted"/>
<name>A0A913ZJZ2_PATMI</name>
<feature type="region of interest" description="Disordered" evidence="1">
    <location>
        <begin position="357"/>
        <end position="381"/>
    </location>
</feature>
<dbReference type="PANTHER" id="PTHR34754">
    <property type="entry name" value="COILED-COIL DOMAIN-CONTAINING PROTEIN 60"/>
    <property type="match status" value="1"/>
</dbReference>
<dbReference type="AlphaFoldDB" id="A0A913ZJZ2"/>
<dbReference type="Proteomes" id="UP000887568">
    <property type="component" value="Unplaced"/>
</dbReference>
<dbReference type="RefSeq" id="XP_038051356.1">
    <property type="nucleotide sequence ID" value="XM_038195428.1"/>
</dbReference>
<accession>A0A913ZJZ2</accession>
<sequence>MASHSGPSHHHGHGHGHHATHAQVLANHMNQHVLLSTEVTKFLKQNTKVPKALPYRADCIRQRTSTTCVPHTVYDWNEQFTRRRSHLTRGFFTPQQVSYEPIGDVELDSRSLVFRVFSDSLPKKMQAANFFFGNHKLGFTPPKTAEKSEQASKPHTPKAPDSQRVMSGRTSKLDKESISSAGYTYIKKYLEESEKILVAERGGQTFEKCVADLENARRESETTGTQQSTVTFCPPAGLPYGGTLGMTSSQYSQARAASVMSTDSMRSDVSTRTASKTKPIDDDVEEELMRLNFLRNHKAVAERLKAIHRVLNALHNMKSKDLRTRVPLSHEMVKFLYRHVPYERPVFSRLARTTGQQATASTATAPMDPIQSSDTVSSADFNPGAATAMMSKWTSKSHLGNRSTASVKPADVPPLSSTPVQWRKFRQNLPSLHHKSRPSDKEHRLETWEDFLAVQTSTGPTAGQQTHRGSLASQGHVNPHALGFGKWMATHHRHHPERDHHHHQHHHQTPAAKQPYWTTMAVSSADKVKRQVQTSGSSSQTDAVDPEKTLITLKENFLKVQKKMARESLTDIERMERERCRTFRQKFHAANEHPVWEIAVQHMREAPQISRQLAVADDSDMKEIKPSKWYIDLKKEVEDVVGKDDPVINKLTQKLARWSLEDAKSIPNAKEKLCLLVMSMPASELLTIEMQQAVQFVLEHILWASRTSFLQWLNHRKIPVIIQTAH</sequence>
<dbReference type="EnsemblMetazoa" id="XM_038195428.1">
    <property type="protein sequence ID" value="XP_038051356.1"/>
    <property type="gene ID" value="LOC119724397"/>
</dbReference>
<dbReference type="PANTHER" id="PTHR34754:SF1">
    <property type="entry name" value="COILED-COIL DOMAIN-CONTAINING PROTEIN 60"/>
    <property type="match status" value="1"/>
</dbReference>
<keyword evidence="3" id="KW-1185">Reference proteome</keyword>
<dbReference type="InterPro" id="IPR031526">
    <property type="entry name" value="DUF4698"/>
</dbReference>
<feature type="region of interest" description="Disordered" evidence="1">
    <location>
        <begin position="141"/>
        <end position="173"/>
    </location>
</feature>
<feature type="compositionally biased region" description="Polar residues" evidence="1">
    <location>
        <begin position="370"/>
        <end position="380"/>
    </location>
</feature>
<dbReference type="GeneID" id="119724397"/>
<dbReference type="OMA" id="RERCRTF"/>
<feature type="compositionally biased region" description="Basic residues" evidence="1">
    <location>
        <begin position="492"/>
        <end position="508"/>
    </location>
</feature>
<feature type="region of interest" description="Disordered" evidence="1">
    <location>
        <begin position="492"/>
        <end position="512"/>
    </location>
</feature>
<dbReference type="OrthoDB" id="6092352at2759"/>
<evidence type="ECO:0000313" key="2">
    <source>
        <dbReference type="EnsemblMetazoa" id="XP_038051356.1"/>
    </source>
</evidence>